<dbReference type="Pfam" id="PF10677">
    <property type="entry name" value="DUF2490"/>
    <property type="match status" value="1"/>
</dbReference>
<protein>
    <recommendedName>
        <fullName evidence="3">DUF2490 domain-containing protein</fullName>
    </recommendedName>
</protein>
<sequence length="257" mass="30000">MKLKVFSLMKNSLLLLFFIITFSSFAQRQKSVNSEVWFGFMTSGQIAPKWSLWLDTHHVPDLFLILRGGLTYHTADQKFALTAGYARLGLATPFSEGSLIRPENRPWGQIVFRVPSKNNFSASFRYRHDMRYRANLTQTEVIDGFSLNHRLRFNVSLRYNWKNALSPHFNFSTTLFNESLFTQGPAPSSNPFEHRTFLLFSFQKKTVTFSPGYHIRFSLPTSNTLVINHGLFLWINVNYKFKDFRRHTLKEFPGDHI</sequence>
<name>A0A1W2H950_9BACT</name>
<reference evidence="2" key="1">
    <citation type="submission" date="2017-04" db="EMBL/GenBank/DDBJ databases">
        <authorList>
            <person name="Varghese N."/>
            <person name="Submissions S."/>
        </authorList>
    </citation>
    <scope>NUCLEOTIDE SEQUENCE [LARGE SCALE GENOMIC DNA]</scope>
    <source>
        <strain evidence="2">DSM 16537</strain>
    </source>
</reference>
<dbReference type="STRING" id="758820.SAMN00777080_3863"/>
<organism evidence="1 2">
    <name type="scientific">Aquiflexum balticum DSM 16537</name>
    <dbReference type="NCBI Taxonomy" id="758820"/>
    <lineage>
        <taxon>Bacteria</taxon>
        <taxon>Pseudomonadati</taxon>
        <taxon>Bacteroidota</taxon>
        <taxon>Cytophagia</taxon>
        <taxon>Cytophagales</taxon>
        <taxon>Cyclobacteriaceae</taxon>
        <taxon>Aquiflexum</taxon>
    </lineage>
</organism>
<evidence type="ECO:0000313" key="2">
    <source>
        <dbReference type="Proteomes" id="UP000192333"/>
    </source>
</evidence>
<dbReference type="InterPro" id="IPR019619">
    <property type="entry name" value="DUF2490"/>
</dbReference>
<accession>A0A1W2H950</accession>
<evidence type="ECO:0000313" key="1">
    <source>
        <dbReference type="EMBL" id="SMD45218.1"/>
    </source>
</evidence>
<keyword evidence="2" id="KW-1185">Reference proteome</keyword>
<dbReference type="Proteomes" id="UP000192333">
    <property type="component" value="Chromosome I"/>
</dbReference>
<dbReference type="AlphaFoldDB" id="A0A1W2H950"/>
<evidence type="ECO:0008006" key="3">
    <source>
        <dbReference type="Google" id="ProtNLM"/>
    </source>
</evidence>
<dbReference type="EMBL" id="LT838813">
    <property type="protein sequence ID" value="SMD45218.1"/>
    <property type="molecule type" value="Genomic_DNA"/>
</dbReference>
<gene>
    <name evidence="1" type="ORF">SAMN00777080_3863</name>
</gene>
<proteinExistence type="predicted"/>